<comment type="caution">
    <text evidence="1">The sequence shown here is derived from an EMBL/GenBank/DDBJ whole genome shotgun (WGS) entry which is preliminary data.</text>
</comment>
<feature type="non-terminal residue" evidence="1">
    <location>
        <position position="1"/>
    </location>
</feature>
<accession>A0A8S3K423</accession>
<reference evidence="1" key="1">
    <citation type="submission" date="2021-02" db="EMBL/GenBank/DDBJ databases">
        <authorList>
            <person name="Nowell W R."/>
        </authorList>
    </citation>
    <scope>NUCLEOTIDE SEQUENCE</scope>
</reference>
<organism evidence="1 2">
    <name type="scientific">Rotaria magnacalcarata</name>
    <dbReference type="NCBI Taxonomy" id="392030"/>
    <lineage>
        <taxon>Eukaryota</taxon>
        <taxon>Metazoa</taxon>
        <taxon>Spiralia</taxon>
        <taxon>Gnathifera</taxon>
        <taxon>Rotifera</taxon>
        <taxon>Eurotatoria</taxon>
        <taxon>Bdelloidea</taxon>
        <taxon>Philodinida</taxon>
        <taxon>Philodinidae</taxon>
        <taxon>Rotaria</taxon>
    </lineage>
</organism>
<proteinExistence type="predicted"/>
<dbReference type="AlphaFoldDB" id="A0A8S3K423"/>
<dbReference type="EMBL" id="CAJOBI010357955">
    <property type="protein sequence ID" value="CAF5224875.1"/>
    <property type="molecule type" value="Genomic_DNA"/>
</dbReference>
<evidence type="ECO:0000313" key="1">
    <source>
        <dbReference type="EMBL" id="CAF5224875.1"/>
    </source>
</evidence>
<gene>
    <name evidence="1" type="ORF">SMN809_LOCUS84017</name>
</gene>
<evidence type="ECO:0000313" key="2">
    <source>
        <dbReference type="Proteomes" id="UP000676336"/>
    </source>
</evidence>
<name>A0A8S3K423_9BILA</name>
<dbReference type="Proteomes" id="UP000676336">
    <property type="component" value="Unassembled WGS sequence"/>
</dbReference>
<protein>
    <submittedName>
        <fullName evidence="1">Uncharacterized protein</fullName>
    </submittedName>
</protein>
<sequence>EPAPYQTIAPPFEATSSPVDLPSLKPLTISKEPPKVSTAAAASVKPSKIFFGAAVNIIEVSSF</sequence>